<dbReference type="Pfam" id="PF13540">
    <property type="entry name" value="RCC1_2"/>
    <property type="match status" value="6"/>
</dbReference>
<dbReference type="Gene3D" id="2.130.10.30">
    <property type="entry name" value="Regulator of chromosome condensation 1/beta-lactamase-inhibitor protein II"/>
    <property type="match status" value="2"/>
</dbReference>
<dbReference type="InterPro" id="IPR051553">
    <property type="entry name" value="Ran_GTPase-activating"/>
</dbReference>
<dbReference type="InterPro" id="IPR000408">
    <property type="entry name" value="Reg_chr_condens"/>
</dbReference>
<organism evidence="3 4">
    <name type="scientific">Prorocentrum cordatum</name>
    <dbReference type="NCBI Taxonomy" id="2364126"/>
    <lineage>
        <taxon>Eukaryota</taxon>
        <taxon>Sar</taxon>
        <taxon>Alveolata</taxon>
        <taxon>Dinophyceae</taxon>
        <taxon>Prorocentrales</taxon>
        <taxon>Prorocentraceae</taxon>
        <taxon>Prorocentrum</taxon>
    </lineage>
</organism>
<dbReference type="EMBL" id="CAUYUJ010020560">
    <property type="protein sequence ID" value="CAK0899176.1"/>
    <property type="molecule type" value="Genomic_DNA"/>
</dbReference>
<dbReference type="PROSITE" id="PS00626">
    <property type="entry name" value="RCC1_2"/>
    <property type="match status" value="6"/>
</dbReference>
<evidence type="ECO:0000313" key="4">
    <source>
        <dbReference type="Proteomes" id="UP001189429"/>
    </source>
</evidence>
<sequence>MPSPPSPAAAPQQGCGDAGSSQGALRLDSSACDSAMFPQDDEPEGPPPSELAGFDIASPDREDPEPCAGLSLEDDPMWFRSREDGKVHLGRPARAVELLGRRYLMVRMEPAAGAASDPTLSNVQRHASSSSSSCIRLFGVGYRNPCNDDIVLVHTDGLPRSASSMRSTTGLWEGVAVEGEGADADGSSGCEEPGLFVPDAGRFRRGELLGSGGFGDVYAYKRIAGAGRHTVLLWSDGTAVACGENVINQCFLPVLPAGLTYTQVAAGGEHTVLLRSDGTAVACGENVIGWGLPVLPAGLTYTQVAAGGEHTVLLRSDGTAVACGENVIGWGLPVLPAGLTYTQVAAGGEHTVLLRSDGTAVACGETVINQCFLPVLPAGLTYTQVAAGGGHTVLLRSDGTAVACGWNAQGQRALPSLPAGLTYTQVAAGGRHTVLLRSDGSAVACGWNAEGQCALPALPAGLTYTQVAAGERHTVLLKSDGSAVACGWNDEGQCELPVLPVGLTYMAHLLPAMLLQASLDGDTMRFMTFGGAERSRSWAGPGARLADIYEQLLADHRAGRLGPGAWRVDAVLPGGRLLSSAAAEEIVAEAFELPRAT</sequence>
<evidence type="ECO:0000256" key="1">
    <source>
        <dbReference type="PROSITE-ProRule" id="PRU00235"/>
    </source>
</evidence>
<protein>
    <submittedName>
        <fullName evidence="3">Uncharacterized protein</fullName>
    </submittedName>
</protein>
<dbReference type="PROSITE" id="PS50012">
    <property type="entry name" value="RCC1_3"/>
    <property type="match status" value="1"/>
</dbReference>
<name>A0ABN9XHG8_9DINO</name>
<reference evidence="3" key="1">
    <citation type="submission" date="2023-10" db="EMBL/GenBank/DDBJ databases">
        <authorList>
            <person name="Chen Y."/>
            <person name="Shah S."/>
            <person name="Dougan E. K."/>
            <person name="Thang M."/>
            <person name="Chan C."/>
        </authorList>
    </citation>
    <scope>NUCLEOTIDE SEQUENCE [LARGE SCALE GENOMIC DNA]</scope>
</reference>
<dbReference type="PANTHER" id="PTHR45982">
    <property type="entry name" value="REGULATOR OF CHROMOSOME CONDENSATION"/>
    <property type="match status" value="1"/>
</dbReference>
<dbReference type="PANTHER" id="PTHR45982:SF1">
    <property type="entry name" value="REGULATOR OF CHROMOSOME CONDENSATION"/>
    <property type="match status" value="1"/>
</dbReference>
<evidence type="ECO:0000256" key="2">
    <source>
        <dbReference type="SAM" id="MobiDB-lite"/>
    </source>
</evidence>
<evidence type="ECO:0000313" key="3">
    <source>
        <dbReference type="EMBL" id="CAK0899176.1"/>
    </source>
</evidence>
<gene>
    <name evidence="3" type="ORF">PCOR1329_LOCUS76756</name>
</gene>
<dbReference type="InterPro" id="IPR009091">
    <property type="entry name" value="RCC1/BLIP-II"/>
</dbReference>
<keyword evidence="4" id="KW-1185">Reference proteome</keyword>
<feature type="repeat" description="RCC1" evidence="1">
    <location>
        <begin position="399"/>
        <end position="439"/>
    </location>
</feature>
<proteinExistence type="predicted"/>
<accession>A0ABN9XHG8</accession>
<dbReference type="PRINTS" id="PR00633">
    <property type="entry name" value="RCCNDNSATION"/>
</dbReference>
<feature type="region of interest" description="Disordered" evidence="2">
    <location>
        <begin position="1"/>
        <end position="74"/>
    </location>
</feature>
<dbReference type="Proteomes" id="UP001189429">
    <property type="component" value="Unassembled WGS sequence"/>
</dbReference>
<dbReference type="SUPFAM" id="SSF50985">
    <property type="entry name" value="RCC1/BLIP-II"/>
    <property type="match status" value="1"/>
</dbReference>
<comment type="caution">
    <text evidence="3">The sequence shown here is derived from an EMBL/GenBank/DDBJ whole genome shotgun (WGS) entry which is preliminary data.</text>
</comment>